<accession>A0A317ZID2</accession>
<comment type="caution">
    <text evidence="1">The sequence shown here is derived from an EMBL/GenBank/DDBJ whole genome shotgun (WGS) entry which is preliminary data.</text>
</comment>
<dbReference type="Pfam" id="PF13385">
    <property type="entry name" value="Laminin_G_3"/>
    <property type="match status" value="1"/>
</dbReference>
<reference evidence="1 2" key="1">
    <citation type="submission" date="2018-05" db="EMBL/GenBank/DDBJ databases">
        <title>Coraliomargarita sinensis sp. nov., isolated from a marine solar saltern.</title>
        <authorList>
            <person name="Zhou L.Y."/>
        </authorList>
    </citation>
    <scope>NUCLEOTIDE SEQUENCE [LARGE SCALE GENOMIC DNA]</scope>
    <source>
        <strain evidence="1 2">WN38</strain>
    </source>
</reference>
<dbReference type="InParanoid" id="A0A317ZID2"/>
<dbReference type="PROSITE" id="PS51257">
    <property type="entry name" value="PROKAR_LIPOPROTEIN"/>
    <property type="match status" value="1"/>
</dbReference>
<organism evidence="1 2">
    <name type="scientific">Coraliomargarita sinensis</name>
    <dbReference type="NCBI Taxonomy" id="2174842"/>
    <lineage>
        <taxon>Bacteria</taxon>
        <taxon>Pseudomonadati</taxon>
        <taxon>Verrucomicrobiota</taxon>
        <taxon>Opitutia</taxon>
        <taxon>Puniceicoccales</taxon>
        <taxon>Coraliomargaritaceae</taxon>
        <taxon>Coraliomargarita</taxon>
    </lineage>
</organism>
<evidence type="ECO:0000313" key="2">
    <source>
        <dbReference type="Proteomes" id="UP000247099"/>
    </source>
</evidence>
<name>A0A317ZID2_9BACT</name>
<dbReference type="EMBL" id="QHJQ01000008">
    <property type="protein sequence ID" value="PXA03529.1"/>
    <property type="molecule type" value="Genomic_DNA"/>
</dbReference>
<sequence>MHSILNRLFFISLFALFTGCQSSRNLKDGETVILLADLLDSPLEGVSFSGEPQRIVDPKVGPAVLFDGVNDAIFVEQNPLAGLTEFTVEIIFRPDAGGSDEPRFFHVGTVSKDRMMVETRNAEGTWALDSFFRHGEDYLVLLDNDKRHPLGEWAHLAIVMNDGVVRNYVNGQLELEGELEFQPIDSGGMSIGVRMNKVHWFKGAIHSIRIKPRTLAPSAFTLR</sequence>
<dbReference type="Gene3D" id="2.60.120.200">
    <property type="match status" value="1"/>
</dbReference>
<dbReference type="Proteomes" id="UP000247099">
    <property type="component" value="Unassembled WGS sequence"/>
</dbReference>
<evidence type="ECO:0008006" key="3">
    <source>
        <dbReference type="Google" id="ProtNLM"/>
    </source>
</evidence>
<dbReference type="InterPro" id="IPR013320">
    <property type="entry name" value="ConA-like_dom_sf"/>
</dbReference>
<evidence type="ECO:0000313" key="1">
    <source>
        <dbReference type="EMBL" id="PXA03529.1"/>
    </source>
</evidence>
<gene>
    <name evidence="1" type="ORF">DDZ13_11135</name>
</gene>
<dbReference type="AlphaFoldDB" id="A0A317ZID2"/>
<proteinExistence type="predicted"/>
<keyword evidence="2" id="KW-1185">Reference proteome</keyword>
<dbReference type="SUPFAM" id="SSF49899">
    <property type="entry name" value="Concanavalin A-like lectins/glucanases"/>
    <property type="match status" value="1"/>
</dbReference>
<protein>
    <recommendedName>
        <fullName evidence="3">LamG-like jellyroll fold domain-containing protein</fullName>
    </recommendedName>
</protein>